<evidence type="ECO:0000256" key="1">
    <source>
        <dbReference type="ARBA" id="ARBA00023157"/>
    </source>
</evidence>
<dbReference type="AlphaFoldDB" id="A0A5J4NTK7"/>
<organism evidence="3 4">
    <name type="scientific">Paragonimus westermani</name>
    <dbReference type="NCBI Taxonomy" id="34504"/>
    <lineage>
        <taxon>Eukaryota</taxon>
        <taxon>Metazoa</taxon>
        <taxon>Spiralia</taxon>
        <taxon>Lophotrochozoa</taxon>
        <taxon>Platyhelminthes</taxon>
        <taxon>Trematoda</taxon>
        <taxon>Digenea</taxon>
        <taxon>Plagiorchiida</taxon>
        <taxon>Troglotremata</taxon>
        <taxon>Troglotrematidae</taxon>
        <taxon>Paragonimus</taxon>
    </lineage>
</organism>
<evidence type="ECO:0000313" key="4">
    <source>
        <dbReference type="Proteomes" id="UP000324629"/>
    </source>
</evidence>
<keyword evidence="4" id="KW-1185">Reference proteome</keyword>
<dbReference type="InterPro" id="IPR023415">
    <property type="entry name" value="LDLR_class-A_CS"/>
</dbReference>
<evidence type="ECO:0000256" key="2">
    <source>
        <dbReference type="PROSITE-ProRule" id="PRU00124"/>
    </source>
</evidence>
<feature type="disulfide bond" evidence="2">
    <location>
        <begin position="220"/>
        <end position="235"/>
    </location>
</feature>
<reference evidence="3 4" key="1">
    <citation type="journal article" date="2019" name="Gigascience">
        <title>Whole-genome sequence of the oriental lung fluke Paragonimus westermani.</title>
        <authorList>
            <person name="Oey H."/>
            <person name="Zakrzewski M."/>
            <person name="Narain K."/>
            <person name="Devi K.R."/>
            <person name="Agatsuma T."/>
            <person name="Nawaratna S."/>
            <person name="Gobert G.N."/>
            <person name="Jones M.K."/>
            <person name="Ragan M.A."/>
            <person name="McManus D.P."/>
            <person name="Krause L."/>
        </authorList>
    </citation>
    <scope>NUCLEOTIDE SEQUENCE [LARGE SCALE GENOMIC DNA]</scope>
    <source>
        <strain evidence="3 4">IND2009</strain>
    </source>
</reference>
<proteinExistence type="predicted"/>
<gene>
    <name evidence="3" type="ORF">DEA37_0008692</name>
</gene>
<protein>
    <submittedName>
        <fullName evidence="3">Uncharacterized protein</fullName>
    </submittedName>
</protein>
<dbReference type="PROSITE" id="PS01209">
    <property type="entry name" value="LDLRA_1"/>
    <property type="match status" value="1"/>
</dbReference>
<evidence type="ECO:0000313" key="3">
    <source>
        <dbReference type="EMBL" id="KAA3678480.1"/>
    </source>
</evidence>
<dbReference type="InterPro" id="IPR002172">
    <property type="entry name" value="LDrepeatLR_classA_rpt"/>
</dbReference>
<accession>A0A5J4NTK7</accession>
<dbReference type="Gene3D" id="4.10.400.10">
    <property type="entry name" value="Low-density Lipoprotein Receptor"/>
    <property type="match status" value="1"/>
</dbReference>
<dbReference type="PROSITE" id="PS50068">
    <property type="entry name" value="LDLRA_2"/>
    <property type="match status" value="1"/>
</dbReference>
<dbReference type="SUPFAM" id="SSF57424">
    <property type="entry name" value="LDL receptor-like module"/>
    <property type="match status" value="1"/>
</dbReference>
<dbReference type="CDD" id="cd00112">
    <property type="entry name" value="LDLa"/>
    <property type="match status" value="1"/>
</dbReference>
<dbReference type="InterPro" id="IPR036055">
    <property type="entry name" value="LDL_receptor-like_sf"/>
</dbReference>
<dbReference type="Proteomes" id="UP000324629">
    <property type="component" value="Unassembled WGS sequence"/>
</dbReference>
<comment type="caution">
    <text evidence="2">Lacks conserved residue(s) required for the propagation of feature annotation.</text>
</comment>
<sequence>MKNICIECDPEPINESCSFNHRVLAIVNDRFILSHNSIPGVKQSPRLPTECNEVGNFTCFSYYCCPTVTGTCIILICNVFIKVHTYLTRQHLSTNIRVNQNRCNAWTVHASSDQAYVIESRIVAKEKTRIQTFVVRLLSVQLVLVSVVKQKCPGEFLCRVTLDDCVETLCSDRVLCPDYTDQAEEFCSSLNSTQPPPMNCSHTEFACLNHLQCIHKIYHCDGYRDCEDGSDEFGCDNKQGKILGTLQILAMSVYLHQSQEGFFCRYLVLFIVTSTSVVSHNLCY</sequence>
<dbReference type="SMART" id="SM00192">
    <property type="entry name" value="LDLa"/>
    <property type="match status" value="1"/>
</dbReference>
<dbReference type="EMBL" id="QNGE01001088">
    <property type="protein sequence ID" value="KAA3678480.1"/>
    <property type="molecule type" value="Genomic_DNA"/>
</dbReference>
<comment type="caution">
    <text evidence="3">The sequence shown here is derived from an EMBL/GenBank/DDBJ whole genome shotgun (WGS) entry which is preliminary data.</text>
</comment>
<dbReference type="Pfam" id="PF00057">
    <property type="entry name" value="Ldl_recept_a"/>
    <property type="match status" value="1"/>
</dbReference>
<name>A0A5J4NTK7_9TREM</name>
<keyword evidence="1 2" id="KW-1015">Disulfide bond</keyword>